<evidence type="ECO:0000313" key="2">
    <source>
        <dbReference type="Proteomes" id="UP000663838"/>
    </source>
</evidence>
<dbReference type="Proteomes" id="UP000663838">
    <property type="component" value="Unassembled WGS sequence"/>
</dbReference>
<reference evidence="1" key="1">
    <citation type="submission" date="2021-02" db="EMBL/GenBank/DDBJ databases">
        <authorList>
            <person name="Nowell W R."/>
        </authorList>
    </citation>
    <scope>NUCLEOTIDE SEQUENCE</scope>
</reference>
<gene>
    <name evidence="1" type="ORF">TOA249_LOCUS33648</name>
</gene>
<feature type="non-terminal residue" evidence="1">
    <location>
        <position position="1"/>
    </location>
</feature>
<protein>
    <submittedName>
        <fullName evidence="1">Uncharacterized protein</fullName>
    </submittedName>
</protein>
<evidence type="ECO:0000313" key="1">
    <source>
        <dbReference type="EMBL" id="CAF4946311.1"/>
    </source>
</evidence>
<dbReference type="EMBL" id="CAJOBS010011752">
    <property type="protein sequence ID" value="CAF4946311.1"/>
    <property type="molecule type" value="Genomic_DNA"/>
</dbReference>
<accession>A0A821XIC4</accession>
<dbReference type="AlphaFoldDB" id="A0A821XIC4"/>
<comment type="caution">
    <text evidence="1">The sequence shown here is derived from an EMBL/GenBank/DDBJ whole genome shotgun (WGS) entry which is preliminary data.</text>
</comment>
<sequence>FPVMSGHLSVGERWRTILLYHDEDISPYAIAVNIDCTVKTLHNIVPLYHATGDVLE</sequence>
<proteinExistence type="predicted"/>
<organism evidence="1 2">
    <name type="scientific">Rotaria socialis</name>
    <dbReference type="NCBI Taxonomy" id="392032"/>
    <lineage>
        <taxon>Eukaryota</taxon>
        <taxon>Metazoa</taxon>
        <taxon>Spiralia</taxon>
        <taxon>Gnathifera</taxon>
        <taxon>Rotifera</taxon>
        <taxon>Eurotatoria</taxon>
        <taxon>Bdelloidea</taxon>
        <taxon>Philodinida</taxon>
        <taxon>Philodinidae</taxon>
        <taxon>Rotaria</taxon>
    </lineage>
</organism>
<name>A0A821XIC4_9BILA</name>